<reference evidence="2" key="2">
    <citation type="journal article" date="2015" name="Fish Shellfish Immunol.">
        <title>Early steps in the European eel (Anguilla anguilla)-Vibrio vulnificus interaction in the gills: Role of the RtxA13 toxin.</title>
        <authorList>
            <person name="Callol A."/>
            <person name="Pajuelo D."/>
            <person name="Ebbesson L."/>
            <person name="Teles M."/>
            <person name="MacKenzie S."/>
            <person name="Amaro C."/>
        </authorList>
    </citation>
    <scope>NUCLEOTIDE SEQUENCE</scope>
</reference>
<protein>
    <submittedName>
        <fullName evidence="2">Uncharacterized protein</fullName>
    </submittedName>
</protein>
<name>A0A0E9WDY3_ANGAN</name>
<proteinExistence type="predicted"/>
<feature type="compositionally biased region" description="Basic and acidic residues" evidence="1">
    <location>
        <begin position="1"/>
        <end position="20"/>
    </location>
</feature>
<evidence type="ECO:0000313" key="2">
    <source>
        <dbReference type="EMBL" id="JAH88557.1"/>
    </source>
</evidence>
<sequence length="68" mass="7945">MSQLKKSMERETELHMHSQYDSHGGSSAGRKRILNISYNLKLSLSLNHLKNAIMIHDSLYSNLFYHRL</sequence>
<accession>A0A0E9WDY3</accession>
<organism evidence="2">
    <name type="scientific">Anguilla anguilla</name>
    <name type="common">European freshwater eel</name>
    <name type="synonym">Muraena anguilla</name>
    <dbReference type="NCBI Taxonomy" id="7936"/>
    <lineage>
        <taxon>Eukaryota</taxon>
        <taxon>Metazoa</taxon>
        <taxon>Chordata</taxon>
        <taxon>Craniata</taxon>
        <taxon>Vertebrata</taxon>
        <taxon>Euteleostomi</taxon>
        <taxon>Actinopterygii</taxon>
        <taxon>Neopterygii</taxon>
        <taxon>Teleostei</taxon>
        <taxon>Anguilliformes</taxon>
        <taxon>Anguillidae</taxon>
        <taxon>Anguilla</taxon>
    </lineage>
</organism>
<dbReference type="AlphaFoldDB" id="A0A0E9WDY3"/>
<evidence type="ECO:0000256" key="1">
    <source>
        <dbReference type="SAM" id="MobiDB-lite"/>
    </source>
</evidence>
<feature type="region of interest" description="Disordered" evidence="1">
    <location>
        <begin position="1"/>
        <end position="28"/>
    </location>
</feature>
<reference evidence="2" key="1">
    <citation type="submission" date="2014-11" db="EMBL/GenBank/DDBJ databases">
        <authorList>
            <person name="Amaro Gonzalez C."/>
        </authorList>
    </citation>
    <scope>NUCLEOTIDE SEQUENCE</scope>
</reference>
<dbReference type="EMBL" id="GBXM01020020">
    <property type="protein sequence ID" value="JAH88557.1"/>
    <property type="molecule type" value="Transcribed_RNA"/>
</dbReference>